<accession>R7QPM4</accession>
<dbReference type="Proteomes" id="UP000012073">
    <property type="component" value="Unassembled WGS sequence"/>
</dbReference>
<sequence length="268" mass="29235">MCCLRCRICAMRLQAFSSRSTSCCEMSGRIGKFCSLRSGYLCSNLGGGLARRGSGKPVWAHFSGLSSALNPSSLYEAGVILPPRRASATRPSVHIPLPLHRSSPESSPTHQHHAVLNPTHAPRFPRVADRDRLPRLDASDVHVVQNSPSVTSASFLSNWGKYRLFGSRFCSGFCPPSNPSRTAFLAHCPFCPRPEVFPHPQPRPRPTRTSFFFAPSLSRMLSSRSLSLKSICAAFRYAIRGARTEGGAAGVSVVAVESWRRPSRDAAP</sequence>
<feature type="region of interest" description="Disordered" evidence="1">
    <location>
        <begin position="100"/>
        <end position="124"/>
    </location>
</feature>
<dbReference type="AlphaFoldDB" id="R7QPM4"/>
<keyword evidence="3" id="KW-1185">Reference proteome</keyword>
<dbReference type="EMBL" id="HG002070">
    <property type="protein sequence ID" value="CDF39733.1"/>
    <property type="molecule type" value="Genomic_DNA"/>
</dbReference>
<name>R7QPM4_CHOCR</name>
<gene>
    <name evidence="2" type="ORF">CHC_T00006776001</name>
</gene>
<organism evidence="2 3">
    <name type="scientific">Chondrus crispus</name>
    <name type="common">Carrageen Irish moss</name>
    <name type="synonym">Polymorpha crispa</name>
    <dbReference type="NCBI Taxonomy" id="2769"/>
    <lineage>
        <taxon>Eukaryota</taxon>
        <taxon>Rhodophyta</taxon>
        <taxon>Florideophyceae</taxon>
        <taxon>Rhodymeniophycidae</taxon>
        <taxon>Gigartinales</taxon>
        <taxon>Gigartinaceae</taxon>
        <taxon>Chondrus</taxon>
    </lineage>
</organism>
<evidence type="ECO:0000256" key="1">
    <source>
        <dbReference type="SAM" id="MobiDB-lite"/>
    </source>
</evidence>
<proteinExistence type="predicted"/>
<reference evidence="3" key="1">
    <citation type="journal article" date="2013" name="Proc. Natl. Acad. Sci. U.S.A.">
        <title>Genome structure and metabolic features in the red seaweed Chondrus crispus shed light on evolution of the Archaeplastida.</title>
        <authorList>
            <person name="Collen J."/>
            <person name="Porcel B."/>
            <person name="Carre W."/>
            <person name="Ball S.G."/>
            <person name="Chaparro C."/>
            <person name="Tonon T."/>
            <person name="Barbeyron T."/>
            <person name="Michel G."/>
            <person name="Noel B."/>
            <person name="Valentin K."/>
            <person name="Elias M."/>
            <person name="Artiguenave F."/>
            <person name="Arun A."/>
            <person name="Aury J.M."/>
            <person name="Barbosa-Neto J.F."/>
            <person name="Bothwell J.H."/>
            <person name="Bouget F.Y."/>
            <person name="Brillet L."/>
            <person name="Cabello-Hurtado F."/>
            <person name="Capella-Gutierrez S."/>
            <person name="Charrier B."/>
            <person name="Cladiere L."/>
            <person name="Cock J.M."/>
            <person name="Coelho S.M."/>
            <person name="Colleoni C."/>
            <person name="Czjzek M."/>
            <person name="Da Silva C."/>
            <person name="Delage L."/>
            <person name="Denoeud F."/>
            <person name="Deschamps P."/>
            <person name="Dittami S.M."/>
            <person name="Gabaldon T."/>
            <person name="Gachon C.M."/>
            <person name="Groisillier A."/>
            <person name="Herve C."/>
            <person name="Jabbari K."/>
            <person name="Katinka M."/>
            <person name="Kloareg B."/>
            <person name="Kowalczyk N."/>
            <person name="Labadie K."/>
            <person name="Leblanc C."/>
            <person name="Lopez P.J."/>
            <person name="McLachlan D.H."/>
            <person name="Meslet-Cladiere L."/>
            <person name="Moustafa A."/>
            <person name="Nehr Z."/>
            <person name="Nyvall Collen P."/>
            <person name="Panaud O."/>
            <person name="Partensky F."/>
            <person name="Poulain J."/>
            <person name="Rensing S.A."/>
            <person name="Rousvoal S."/>
            <person name="Samson G."/>
            <person name="Symeonidi A."/>
            <person name="Weissenbach J."/>
            <person name="Zambounis A."/>
            <person name="Wincker P."/>
            <person name="Boyen C."/>
        </authorList>
    </citation>
    <scope>NUCLEOTIDE SEQUENCE [LARGE SCALE GENOMIC DNA]</scope>
    <source>
        <strain evidence="3">cv. Stackhouse</strain>
    </source>
</reference>
<dbReference type="RefSeq" id="XP_005710027.1">
    <property type="nucleotide sequence ID" value="XM_005709970.1"/>
</dbReference>
<evidence type="ECO:0000313" key="3">
    <source>
        <dbReference type="Proteomes" id="UP000012073"/>
    </source>
</evidence>
<evidence type="ECO:0000313" key="2">
    <source>
        <dbReference type="EMBL" id="CDF39733.1"/>
    </source>
</evidence>
<dbReference type="GeneID" id="17317754"/>
<dbReference type="KEGG" id="ccp:CHC_T00006776001"/>
<protein>
    <submittedName>
        <fullName evidence="2">Uncharacterized protein</fullName>
    </submittedName>
</protein>
<dbReference type="Gramene" id="CDF39733">
    <property type="protein sequence ID" value="CDF39733"/>
    <property type="gene ID" value="CHC_T00006776001"/>
</dbReference>